<keyword evidence="5 6" id="KW-0472">Membrane</keyword>
<feature type="transmembrane region" description="Helical" evidence="6">
    <location>
        <begin position="297"/>
        <end position="315"/>
    </location>
</feature>
<keyword evidence="4 6" id="KW-1133">Transmembrane helix</keyword>
<keyword evidence="2" id="KW-1003">Cell membrane</keyword>
<comment type="subcellular location">
    <subcellularLocation>
        <location evidence="1">Cell membrane</location>
        <topology evidence="1">Multi-pass membrane protein</topology>
    </subcellularLocation>
</comment>
<dbReference type="InterPro" id="IPR001851">
    <property type="entry name" value="ABC_transp_permease"/>
</dbReference>
<keyword evidence="3 6" id="KW-0812">Transmembrane</keyword>
<evidence type="ECO:0000256" key="2">
    <source>
        <dbReference type="ARBA" id="ARBA00022475"/>
    </source>
</evidence>
<evidence type="ECO:0000256" key="4">
    <source>
        <dbReference type="ARBA" id="ARBA00022989"/>
    </source>
</evidence>
<feature type="transmembrane region" description="Helical" evidence="6">
    <location>
        <begin position="77"/>
        <end position="96"/>
    </location>
</feature>
<keyword evidence="8" id="KW-1185">Reference proteome</keyword>
<dbReference type="Proteomes" id="UP000829708">
    <property type="component" value="Chromosome"/>
</dbReference>
<evidence type="ECO:0000256" key="5">
    <source>
        <dbReference type="ARBA" id="ARBA00023136"/>
    </source>
</evidence>
<sequence>MKQSLRKQRPDEGTPMMQKTALTASSRTITMHASLAKRLLLSEYFVLYLTILYILVLTPIIPRLWHPMNIQNILSNMWPLLVVAIGQTFVLILAGIDLSQTSVMAMSSVIGAVVMTSSADPILFTKSPLWGVLLSEQGGLLGASAFAVPVGILVMLAVGLFIGFLNGFSVAYFKMPPFIVTLVSMMLFSAMAIYLTKSENIRHLPQAYLQISKTKGSFISGSLIIALFLAIIAHIVLTRTLFGKRLYAVGINTTASEISGVPAKTTIIAAYMLSGACAAIAGVLYSSRLEMGRPTLGSTLFIDIVGANIIGGISLAGGKGKVTWTIFGVFFFIILANSLNMLNLSFYIIDMVKGSVILVAALLDVARNSIRKSQM</sequence>
<evidence type="ECO:0000256" key="6">
    <source>
        <dbReference type="SAM" id="Phobius"/>
    </source>
</evidence>
<feature type="transmembrane region" description="Helical" evidence="6">
    <location>
        <begin position="45"/>
        <end position="65"/>
    </location>
</feature>
<evidence type="ECO:0000256" key="1">
    <source>
        <dbReference type="ARBA" id="ARBA00004651"/>
    </source>
</evidence>
<feature type="transmembrane region" description="Helical" evidence="6">
    <location>
        <begin position="144"/>
        <end position="165"/>
    </location>
</feature>
<feature type="transmembrane region" description="Helical" evidence="6">
    <location>
        <begin position="177"/>
        <end position="196"/>
    </location>
</feature>
<dbReference type="EMBL" id="CP094929">
    <property type="protein sequence ID" value="UOM49623.1"/>
    <property type="molecule type" value="Genomic_DNA"/>
</dbReference>
<evidence type="ECO:0000256" key="3">
    <source>
        <dbReference type="ARBA" id="ARBA00022692"/>
    </source>
</evidence>
<name>A0ABY4D5R8_9SPIR</name>
<dbReference type="PANTHER" id="PTHR32196">
    <property type="entry name" value="ABC TRANSPORTER PERMEASE PROTEIN YPHD-RELATED-RELATED"/>
    <property type="match status" value="1"/>
</dbReference>
<feature type="transmembrane region" description="Helical" evidence="6">
    <location>
        <begin position="322"/>
        <end position="339"/>
    </location>
</feature>
<protein>
    <submittedName>
        <fullName evidence="7">ABC transporter permease</fullName>
    </submittedName>
</protein>
<proteinExistence type="predicted"/>
<dbReference type="RefSeq" id="WP_244771017.1">
    <property type="nucleotide sequence ID" value="NZ_CP094929.1"/>
</dbReference>
<evidence type="ECO:0000313" key="7">
    <source>
        <dbReference type="EMBL" id="UOM49623.1"/>
    </source>
</evidence>
<gene>
    <name evidence="7" type="ORF">MUG09_08650</name>
</gene>
<accession>A0ABY4D5R8</accession>
<reference evidence="8" key="1">
    <citation type="journal article" date="2024" name="J Bioinform Genom">
        <title>Complete genome sequence of the type strain bacterium Sphaerochaeta associata GLS2t (VKM B-2742)t.</title>
        <authorList>
            <person name="Troshina O.Y."/>
            <person name="Tepeeva A.N."/>
            <person name="Arzamasceva V.O."/>
            <person name="Whitman W.B."/>
            <person name="Varghese N."/>
            <person name="Shapiro N."/>
            <person name="Woyke T."/>
            <person name="Kripides N.C."/>
            <person name="Vasilenko O.V."/>
        </authorList>
    </citation>
    <scope>NUCLEOTIDE SEQUENCE [LARGE SCALE GENOMIC DNA]</scope>
    <source>
        <strain evidence="8">GLS2T</strain>
    </source>
</reference>
<feature type="transmembrane region" description="Helical" evidence="6">
    <location>
        <begin position="266"/>
        <end position="285"/>
    </location>
</feature>
<evidence type="ECO:0000313" key="8">
    <source>
        <dbReference type="Proteomes" id="UP000829708"/>
    </source>
</evidence>
<organism evidence="7 8">
    <name type="scientific">Sphaerochaeta associata</name>
    <dbReference type="NCBI Taxonomy" id="1129264"/>
    <lineage>
        <taxon>Bacteria</taxon>
        <taxon>Pseudomonadati</taxon>
        <taxon>Spirochaetota</taxon>
        <taxon>Spirochaetia</taxon>
        <taxon>Spirochaetales</taxon>
        <taxon>Sphaerochaetaceae</taxon>
        <taxon>Sphaerochaeta</taxon>
    </lineage>
</organism>
<dbReference type="CDD" id="cd06579">
    <property type="entry name" value="TM_PBP1_transp_AraH_like"/>
    <property type="match status" value="1"/>
</dbReference>
<feature type="transmembrane region" description="Helical" evidence="6">
    <location>
        <begin position="216"/>
        <end position="237"/>
    </location>
</feature>
<dbReference type="Pfam" id="PF02653">
    <property type="entry name" value="BPD_transp_2"/>
    <property type="match status" value="1"/>
</dbReference>